<keyword evidence="1" id="KW-1133">Transmembrane helix</keyword>
<gene>
    <name evidence="2" type="ORF">E0H58_17200</name>
</gene>
<evidence type="ECO:0000256" key="1">
    <source>
        <dbReference type="SAM" id="Phobius"/>
    </source>
</evidence>
<evidence type="ECO:0000313" key="2">
    <source>
        <dbReference type="EMBL" id="TCC23510.1"/>
    </source>
</evidence>
<sequence length="258" mass="28260">MSDANQSPALAQSTDAPGWTVKARPVVDVSSRILCLVIGGGLLVGGLVGLFTEVGEGQLITVVAAGLVLLVMPSIVDRVRSMRLGQFEVHLVRQIAATARKSAETLRRLGMESQLDAYATIYTELRDPELKAVRGEILDRIVQRVANASAVEKFDKDEVKNMYLNGSPIVRVLALGLMEGDLSLIDGEVLRTAIDKSLTGNEQLHALKVIRRGWGQLTTDQQQELRQAIDANQFIKDGPDRRAVAEKIRELDESPRIR</sequence>
<name>A0ABY2A4Q2_9ACTN</name>
<organism evidence="2 3">
    <name type="scientific">Kribbella speibonae</name>
    <dbReference type="NCBI Taxonomy" id="1572660"/>
    <lineage>
        <taxon>Bacteria</taxon>
        <taxon>Bacillati</taxon>
        <taxon>Actinomycetota</taxon>
        <taxon>Actinomycetes</taxon>
        <taxon>Propionibacteriales</taxon>
        <taxon>Kribbellaceae</taxon>
        <taxon>Kribbella</taxon>
    </lineage>
</organism>
<feature type="transmembrane region" description="Helical" evidence="1">
    <location>
        <begin position="33"/>
        <end position="51"/>
    </location>
</feature>
<feature type="transmembrane region" description="Helical" evidence="1">
    <location>
        <begin position="57"/>
        <end position="76"/>
    </location>
</feature>
<protein>
    <submittedName>
        <fullName evidence="2">Uncharacterized protein</fullName>
    </submittedName>
</protein>
<dbReference type="Proteomes" id="UP000292385">
    <property type="component" value="Unassembled WGS sequence"/>
</dbReference>
<keyword evidence="1" id="KW-0472">Membrane</keyword>
<dbReference type="EMBL" id="SJJY01000003">
    <property type="protein sequence ID" value="TCC23510.1"/>
    <property type="molecule type" value="Genomic_DNA"/>
</dbReference>
<reference evidence="2 3" key="1">
    <citation type="submission" date="2019-02" db="EMBL/GenBank/DDBJ databases">
        <title>Kribbella capetownensis sp. nov. and Kribbella speibonae sp. nov., isolated from soil.</title>
        <authorList>
            <person name="Curtis S.M."/>
            <person name="Norton I."/>
            <person name="Everest G.J."/>
            <person name="Meyers P.R."/>
        </authorList>
    </citation>
    <scope>NUCLEOTIDE SEQUENCE [LARGE SCALE GENOMIC DNA]</scope>
    <source>
        <strain evidence="2 3">SK5</strain>
    </source>
</reference>
<proteinExistence type="predicted"/>
<dbReference type="RefSeq" id="WP_131462397.1">
    <property type="nucleotide sequence ID" value="NZ_SJJY01000003.1"/>
</dbReference>
<comment type="caution">
    <text evidence="2">The sequence shown here is derived from an EMBL/GenBank/DDBJ whole genome shotgun (WGS) entry which is preliminary data.</text>
</comment>
<evidence type="ECO:0000313" key="3">
    <source>
        <dbReference type="Proteomes" id="UP000292385"/>
    </source>
</evidence>
<accession>A0ABY2A4Q2</accession>
<keyword evidence="1" id="KW-0812">Transmembrane</keyword>
<keyword evidence="3" id="KW-1185">Reference proteome</keyword>